<evidence type="ECO:0000313" key="2">
    <source>
        <dbReference type="Proteomes" id="UP000887159"/>
    </source>
</evidence>
<name>A0A8X6RB45_TRICX</name>
<protein>
    <recommendedName>
        <fullName evidence="3">Transposase Tc1-like domain-containing protein</fullName>
    </recommendedName>
</protein>
<comment type="caution">
    <text evidence="1">The sequence shown here is derived from an EMBL/GenBank/DDBJ whole genome shotgun (WGS) entry which is preliminary data.</text>
</comment>
<proteinExistence type="predicted"/>
<dbReference type="AlphaFoldDB" id="A0A8X6RB45"/>
<dbReference type="EMBL" id="BMAU01021137">
    <property type="protein sequence ID" value="GFX91841.1"/>
    <property type="molecule type" value="Genomic_DNA"/>
</dbReference>
<organism evidence="1 2">
    <name type="scientific">Trichonephila clavipes</name>
    <name type="common">Golden silk orbweaver</name>
    <name type="synonym">Nephila clavipes</name>
    <dbReference type="NCBI Taxonomy" id="2585209"/>
    <lineage>
        <taxon>Eukaryota</taxon>
        <taxon>Metazoa</taxon>
        <taxon>Ecdysozoa</taxon>
        <taxon>Arthropoda</taxon>
        <taxon>Chelicerata</taxon>
        <taxon>Arachnida</taxon>
        <taxon>Araneae</taxon>
        <taxon>Araneomorphae</taxon>
        <taxon>Entelegynae</taxon>
        <taxon>Araneoidea</taxon>
        <taxon>Nephilidae</taxon>
        <taxon>Trichonephila</taxon>
    </lineage>
</organism>
<evidence type="ECO:0008006" key="3">
    <source>
        <dbReference type="Google" id="ProtNLM"/>
    </source>
</evidence>
<accession>A0A8X6RB45</accession>
<sequence>MITYTGMETVGPGPHGLNGTPFLFTPINKSVSEIKEIILDVRLPKRKNRQVMFRCGGRARLTALENSPLRHCSDPPTLQTPEGWHQGQICRRLHERGLYARRTAICVPFTSSHRRERLQWARQHVHWTHGQWMWLLSLLMSPGL</sequence>
<reference evidence="1" key="1">
    <citation type="submission" date="2020-08" db="EMBL/GenBank/DDBJ databases">
        <title>Multicomponent nature underlies the extraordinary mechanical properties of spider dragline silk.</title>
        <authorList>
            <person name="Kono N."/>
            <person name="Nakamura H."/>
            <person name="Mori M."/>
            <person name="Yoshida Y."/>
            <person name="Ohtoshi R."/>
            <person name="Malay A.D."/>
            <person name="Moran D.A.P."/>
            <person name="Tomita M."/>
            <person name="Numata K."/>
            <person name="Arakawa K."/>
        </authorList>
    </citation>
    <scope>NUCLEOTIDE SEQUENCE</scope>
</reference>
<evidence type="ECO:0000313" key="1">
    <source>
        <dbReference type="EMBL" id="GFX91841.1"/>
    </source>
</evidence>
<gene>
    <name evidence="1" type="ORF">TNCV_3576711</name>
</gene>
<keyword evidence="2" id="KW-1185">Reference proteome</keyword>
<dbReference type="Proteomes" id="UP000887159">
    <property type="component" value="Unassembled WGS sequence"/>
</dbReference>